<evidence type="ECO:0000256" key="3">
    <source>
        <dbReference type="ARBA" id="ARBA00023163"/>
    </source>
</evidence>
<organism evidence="6 7">
    <name type="scientific">Xanthobacter dioxanivorans</name>
    <dbReference type="NCBI Taxonomy" id="2528964"/>
    <lineage>
        <taxon>Bacteria</taxon>
        <taxon>Pseudomonadati</taxon>
        <taxon>Pseudomonadota</taxon>
        <taxon>Alphaproteobacteria</taxon>
        <taxon>Hyphomicrobiales</taxon>
        <taxon>Xanthobacteraceae</taxon>
        <taxon>Xanthobacter</taxon>
    </lineage>
</organism>
<dbReference type="InterPro" id="IPR036388">
    <property type="entry name" value="WH-like_DNA-bd_sf"/>
</dbReference>
<dbReference type="Gene3D" id="3.30.450.40">
    <property type="match status" value="1"/>
</dbReference>
<evidence type="ECO:0000313" key="6">
    <source>
        <dbReference type="EMBL" id="QRG06962.1"/>
    </source>
</evidence>
<proteinExistence type="predicted"/>
<keyword evidence="1" id="KW-0805">Transcription regulation</keyword>
<dbReference type="SMART" id="SM00346">
    <property type="entry name" value="HTH_ICLR"/>
    <property type="match status" value="1"/>
</dbReference>
<dbReference type="InterPro" id="IPR005471">
    <property type="entry name" value="Tscrpt_reg_IclR_N"/>
</dbReference>
<dbReference type="GO" id="GO:0046278">
    <property type="term" value="P:3,4-dihydroxybenzoate metabolic process"/>
    <property type="evidence" value="ECO:0007669"/>
    <property type="project" value="InterPro"/>
</dbReference>
<dbReference type="NCBIfam" id="TIGR02431">
    <property type="entry name" value="pcaR_pcaU"/>
    <property type="match status" value="1"/>
</dbReference>
<feature type="domain" description="HTH iclR-type" evidence="4">
    <location>
        <begin position="16"/>
        <end position="76"/>
    </location>
</feature>
<reference evidence="6 7" key="1">
    <citation type="submission" date="2020-10" db="EMBL/GenBank/DDBJ databases">
        <title>Degradation of 1,4-Dioxane by Xanthobacter sp. YN2, via a Novel Group-2 Soluble Di-Iron Monooxygenase.</title>
        <authorList>
            <person name="Ma F."/>
            <person name="Wang Y."/>
            <person name="Yang J."/>
            <person name="Guo H."/>
            <person name="Su D."/>
            <person name="Yu L."/>
        </authorList>
    </citation>
    <scope>NUCLEOTIDE SEQUENCE [LARGE SCALE GENOMIC DNA]</scope>
    <source>
        <strain evidence="6 7">YN2</strain>
    </source>
</reference>
<dbReference type="InterPro" id="IPR014757">
    <property type="entry name" value="Tscrpt_reg_IclR_C"/>
</dbReference>
<dbReference type="Pfam" id="PF01614">
    <property type="entry name" value="IclR_C"/>
    <property type="match status" value="1"/>
</dbReference>
<keyword evidence="3" id="KW-0804">Transcription</keyword>
<dbReference type="GO" id="GO:0003700">
    <property type="term" value="F:DNA-binding transcription factor activity"/>
    <property type="evidence" value="ECO:0007669"/>
    <property type="project" value="TreeGrafter"/>
</dbReference>
<dbReference type="Proteomes" id="UP000596427">
    <property type="component" value="Chromosome"/>
</dbReference>
<dbReference type="PANTHER" id="PTHR30136:SF34">
    <property type="entry name" value="TRANSCRIPTIONAL REGULATOR"/>
    <property type="match status" value="1"/>
</dbReference>
<dbReference type="SUPFAM" id="SSF55781">
    <property type="entry name" value="GAF domain-like"/>
    <property type="match status" value="1"/>
</dbReference>
<dbReference type="PROSITE" id="PS51078">
    <property type="entry name" value="ICLR_ED"/>
    <property type="match status" value="1"/>
</dbReference>
<dbReference type="FunFam" id="1.10.10.10:FF:000056">
    <property type="entry name" value="IclR family transcriptional regulator"/>
    <property type="match status" value="1"/>
</dbReference>
<protein>
    <submittedName>
        <fullName evidence="6">Helix-turn-helix domain-containing protein</fullName>
    </submittedName>
</protein>
<dbReference type="InterPro" id="IPR050707">
    <property type="entry name" value="HTH_MetabolicPath_Reg"/>
</dbReference>
<dbReference type="KEGG" id="xdi:EZH22_00415"/>
<dbReference type="RefSeq" id="WP_203193870.1">
    <property type="nucleotide sequence ID" value="NZ_CP063362.1"/>
</dbReference>
<dbReference type="GO" id="GO:0045893">
    <property type="term" value="P:positive regulation of DNA-templated transcription"/>
    <property type="evidence" value="ECO:0007669"/>
    <property type="project" value="InterPro"/>
</dbReference>
<dbReference type="AlphaFoldDB" id="A0A974PNP5"/>
<dbReference type="PANTHER" id="PTHR30136">
    <property type="entry name" value="HELIX-TURN-HELIX TRANSCRIPTIONAL REGULATOR, ICLR FAMILY"/>
    <property type="match status" value="1"/>
</dbReference>
<evidence type="ECO:0000259" key="4">
    <source>
        <dbReference type="PROSITE" id="PS51077"/>
    </source>
</evidence>
<dbReference type="InterPro" id="IPR036390">
    <property type="entry name" value="WH_DNA-bd_sf"/>
</dbReference>
<dbReference type="SUPFAM" id="SSF46785">
    <property type="entry name" value="Winged helix' DNA-binding domain"/>
    <property type="match status" value="1"/>
</dbReference>
<evidence type="ECO:0000259" key="5">
    <source>
        <dbReference type="PROSITE" id="PS51078"/>
    </source>
</evidence>
<sequence>MIKKVSENDTRGPEFVTALERGLNVLAAFGRAPRRMTLTQVAEATGLSRGTARRFLLTLQALTYVDSDGKLFWLTPKVLQFSSAYLSTCAPAEAARSVIRTLTDQIGESSSMAMLDGHEVVYVARVETRRIFSSGLEVGSRLPAFCSSLGRVLLAGLDDEELDRWLAEEAFVAPSPRSITEPDKVRLKVLEARRLQYAIIDGEMDVGVRSIAVPVHDRDGRTVAALNIGTTAARASLDHMRKVFLPALREAANEIERTMNGWLQP</sequence>
<dbReference type="Pfam" id="PF09339">
    <property type="entry name" value="HTH_IclR"/>
    <property type="match status" value="1"/>
</dbReference>
<dbReference type="Gene3D" id="1.10.10.10">
    <property type="entry name" value="Winged helix-like DNA-binding domain superfamily/Winged helix DNA-binding domain"/>
    <property type="match status" value="1"/>
</dbReference>
<dbReference type="PROSITE" id="PS51077">
    <property type="entry name" value="HTH_ICLR"/>
    <property type="match status" value="1"/>
</dbReference>
<evidence type="ECO:0000256" key="1">
    <source>
        <dbReference type="ARBA" id="ARBA00023015"/>
    </source>
</evidence>
<feature type="domain" description="IclR-ED" evidence="5">
    <location>
        <begin position="77"/>
        <end position="261"/>
    </location>
</feature>
<dbReference type="GO" id="GO:0003677">
    <property type="term" value="F:DNA binding"/>
    <property type="evidence" value="ECO:0007669"/>
    <property type="project" value="UniProtKB-KW"/>
</dbReference>
<keyword evidence="2" id="KW-0238">DNA-binding</keyword>
<dbReference type="GO" id="GO:0045892">
    <property type="term" value="P:negative regulation of DNA-templated transcription"/>
    <property type="evidence" value="ECO:0007669"/>
    <property type="project" value="TreeGrafter"/>
</dbReference>
<dbReference type="InterPro" id="IPR029016">
    <property type="entry name" value="GAF-like_dom_sf"/>
</dbReference>
<name>A0A974PNP5_9HYPH</name>
<gene>
    <name evidence="6" type="ORF">EZH22_00415</name>
</gene>
<accession>A0A974PNP5</accession>
<evidence type="ECO:0000313" key="7">
    <source>
        <dbReference type="Proteomes" id="UP000596427"/>
    </source>
</evidence>
<evidence type="ECO:0000256" key="2">
    <source>
        <dbReference type="ARBA" id="ARBA00023125"/>
    </source>
</evidence>
<dbReference type="InterPro" id="IPR012794">
    <property type="entry name" value="PcaR_PcaU"/>
</dbReference>
<keyword evidence="7" id="KW-1185">Reference proteome</keyword>
<dbReference type="EMBL" id="CP063362">
    <property type="protein sequence ID" value="QRG06962.1"/>
    <property type="molecule type" value="Genomic_DNA"/>
</dbReference>